<dbReference type="Gene3D" id="1.10.10.10">
    <property type="entry name" value="Winged helix-like DNA-binding domain superfamily/Winged helix DNA-binding domain"/>
    <property type="match status" value="1"/>
</dbReference>
<dbReference type="CDD" id="cd00609">
    <property type="entry name" value="AAT_like"/>
    <property type="match status" value="1"/>
</dbReference>
<evidence type="ECO:0000259" key="7">
    <source>
        <dbReference type="PROSITE" id="PS50949"/>
    </source>
</evidence>
<keyword evidence="2" id="KW-0663">Pyridoxal phosphate</keyword>
<dbReference type="SUPFAM" id="SSF53383">
    <property type="entry name" value="PLP-dependent transferases"/>
    <property type="match status" value="1"/>
</dbReference>
<evidence type="ECO:0000256" key="5">
    <source>
        <dbReference type="ARBA" id="ARBA00023163"/>
    </source>
</evidence>
<dbReference type="PRINTS" id="PR00035">
    <property type="entry name" value="HTHGNTR"/>
</dbReference>
<feature type="compositionally biased region" description="Gly residues" evidence="6">
    <location>
        <begin position="113"/>
        <end position="130"/>
    </location>
</feature>
<feature type="compositionally biased region" description="Low complexity" evidence="6">
    <location>
        <begin position="131"/>
        <end position="141"/>
    </location>
</feature>
<dbReference type="RefSeq" id="WP_397023454.1">
    <property type="nucleotide sequence ID" value="NZ_JBITMB010000006.1"/>
</dbReference>
<proteinExistence type="inferred from homology"/>
<dbReference type="Proteomes" id="UP001612928">
    <property type="component" value="Unassembled WGS sequence"/>
</dbReference>
<dbReference type="SMART" id="SM00345">
    <property type="entry name" value="HTH_GNTR"/>
    <property type="match status" value="1"/>
</dbReference>
<keyword evidence="9" id="KW-1185">Reference proteome</keyword>
<feature type="domain" description="HTH gntR-type" evidence="7">
    <location>
        <begin position="22"/>
        <end position="90"/>
    </location>
</feature>
<dbReference type="CDD" id="cd07377">
    <property type="entry name" value="WHTH_GntR"/>
    <property type="match status" value="1"/>
</dbReference>
<dbReference type="EMBL" id="JBITMB010000006">
    <property type="protein sequence ID" value="MFI7443309.1"/>
    <property type="molecule type" value="Genomic_DNA"/>
</dbReference>
<evidence type="ECO:0000256" key="3">
    <source>
        <dbReference type="ARBA" id="ARBA00023015"/>
    </source>
</evidence>
<gene>
    <name evidence="8" type="ORF">ACIBP5_25345</name>
</gene>
<evidence type="ECO:0000256" key="4">
    <source>
        <dbReference type="ARBA" id="ARBA00023125"/>
    </source>
</evidence>
<dbReference type="InterPro" id="IPR004839">
    <property type="entry name" value="Aminotransferase_I/II_large"/>
</dbReference>
<evidence type="ECO:0000313" key="9">
    <source>
        <dbReference type="Proteomes" id="UP001612928"/>
    </source>
</evidence>
<dbReference type="InterPro" id="IPR036388">
    <property type="entry name" value="WH-like_DNA-bd_sf"/>
</dbReference>
<keyword evidence="4" id="KW-0238">DNA-binding</keyword>
<protein>
    <submittedName>
        <fullName evidence="8">PLP-dependent aminotransferase family protein</fullName>
    </submittedName>
</protein>
<name>A0ABW8A941_9ACTN</name>
<keyword evidence="5" id="KW-0804">Transcription</keyword>
<evidence type="ECO:0000313" key="8">
    <source>
        <dbReference type="EMBL" id="MFI7443309.1"/>
    </source>
</evidence>
<dbReference type="InterPro" id="IPR015421">
    <property type="entry name" value="PyrdxlP-dep_Trfase_major"/>
</dbReference>
<evidence type="ECO:0000256" key="2">
    <source>
        <dbReference type="ARBA" id="ARBA00022898"/>
    </source>
</evidence>
<dbReference type="Pfam" id="PF00155">
    <property type="entry name" value="Aminotran_1_2"/>
    <property type="match status" value="1"/>
</dbReference>
<feature type="compositionally biased region" description="Polar residues" evidence="6">
    <location>
        <begin position="179"/>
        <end position="213"/>
    </location>
</feature>
<dbReference type="Pfam" id="PF00392">
    <property type="entry name" value="GntR"/>
    <property type="match status" value="1"/>
</dbReference>
<dbReference type="PANTHER" id="PTHR46577:SF1">
    <property type="entry name" value="HTH-TYPE TRANSCRIPTIONAL REGULATORY PROTEIN GABR"/>
    <property type="match status" value="1"/>
</dbReference>
<sequence>METTFVRSLVDLPVALDRGAATPLSAQLADWLRRAMLAGTLAPGERLPSSRGLAAQLGVSRTVITEAFQQLYAEGWLEGRHGSGTFVAPAETPRRPAPAGTTGLGPPGRATTGPGGGWGAGRGGGEGGPGVPERGGAAPAEVPDPATVHGASAIPNGTASGGPRRNAVLSHGPRAARNGMTSHGPQVRNGMTSHGPQVRNGMTSHGPQVRNGSASGGSPVDLRPGHPWVRDYDEPAWRRAWRRAADLPPGGDPDPYGLPHLRRLLADHLRRTRAVTVGPENILVTRGTGNGLDLCALALLAGGGRAGVEEPGYRVARAVFAARGAEIVPCPVDEDGVVVDGLPADLGLLYTTPAHQFPLGARLPIPRRERLLTWARATGAMVVEDDYDAEFRYDVAPLPALFGLDPSRVVLLGTLSKTLAPDVGLGWLVGTEELVHRVAVLRDELGDRTSGPVQQAVATLLERGDLDRHLRRMRLEYARRRATVVESLGGVCRLRGDTAGLHVLAELPADAVAPLVAAAREEGVLLDSTDRHHHGPTRVHGLVIGYGSASLPEVRRGCAILARLIAQRTRAAF</sequence>
<dbReference type="InterPro" id="IPR015424">
    <property type="entry name" value="PyrdxlP-dep_Trfase"/>
</dbReference>
<dbReference type="GO" id="GO:0008483">
    <property type="term" value="F:transaminase activity"/>
    <property type="evidence" value="ECO:0007669"/>
    <property type="project" value="UniProtKB-KW"/>
</dbReference>
<feature type="region of interest" description="Disordered" evidence="6">
    <location>
        <begin position="83"/>
        <end position="226"/>
    </location>
</feature>
<dbReference type="PANTHER" id="PTHR46577">
    <property type="entry name" value="HTH-TYPE TRANSCRIPTIONAL REGULATORY PROTEIN GABR"/>
    <property type="match status" value="1"/>
</dbReference>
<dbReference type="InterPro" id="IPR051446">
    <property type="entry name" value="HTH_trans_reg/aminotransferase"/>
</dbReference>
<dbReference type="SUPFAM" id="SSF46785">
    <property type="entry name" value="Winged helix' DNA-binding domain"/>
    <property type="match status" value="1"/>
</dbReference>
<evidence type="ECO:0000256" key="1">
    <source>
        <dbReference type="ARBA" id="ARBA00005384"/>
    </source>
</evidence>
<evidence type="ECO:0000256" key="6">
    <source>
        <dbReference type="SAM" id="MobiDB-lite"/>
    </source>
</evidence>
<keyword evidence="8" id="KW-0032">Aminotransferase</keyword>
<dbReference type="PROSITE" id="PS50949">
    <property type="entry name" value="HTH_GNTR"/>
    <property type="match status" value="1"/>
</dbReference>
<keyword evidence="3" id="KW-0805">Transcription regulation</keyword>
<dbReference type="InterPro" id="IPR036390">
    <property type="entry name" value="WH_DNA-bd_sf"/>
</dbReference>
<dbReference type="Gene3D" id="3.40.640.10">
    <property type="entry name" value="Type I PLP-dependent aspartate aminotransferase-like (Major domain)"/>
    <property type="match status" value="1"/>
</dbReference>
<accession>A0ABW8A941</accession>
<dbReference type="InterPro" id="IPR000524">
    <property type="entry name" value="Tscrpt_reg_HTH_GntR"/>
</dbReference>
<organism evidence="8 9">
    <name type="scientific">Nonomuraea indica</name>
    <dbReference type="NCBI Taxonomy" id="1581193"/>
    <lineage>
        <taxon>Bacteria</taxon>
        <taxon>Bacillati</taxon>
        <taxon>Actinomycetota</taxon>
        <taxon>Actinomycetes</taxon>
        <taxon>Streptosporangiales</taxon>
        <taxon>Streptosporangiaceae</taxon>
        <taxon>Nonomuraea</taxon>
    </lineage>
</organism>
<reference evidence="8 9" key="1">
    <citation type="submission" date="2024-10" db="EMBL/GenBank/DDBJ databases">
        <title>The Natural Products Discovery Center: Release of the First 8490 Sequenced Strains for Exploring Actinobacteria Biosynthetic Diversity.</title>
        <authorList>
            <person name="Kalkreuter E."/>
            <person name="Kautsar S.A."/>
            <person name="Yang D."/>
            <person name="Bader C.D."/>
            <person name="Teijaro C.N."/>
            <person name="Fluegel L."/>
            <person name="Davis C.M."/>
            <person name="Simpson J.R."/>
            <person name="Lauterbach L."/>
            <person name="Steele A.D."/>
            <person name="Gui C."/>
            <person name="Meng S."/>
            <person name="Li G."/>
            <person name="Viehrig K."/>
            <person name="Ye F."/>
            <person name="Su P."/>
            <person name="Kiefer A.F."/>
            <person name="Nichols A."/>
            <person name="Cepeda A.J."/>
            <person name="Yan W."/>
            <person name="Fan B."/>
            <person name="Jiang Y."/>
            <person name="Adhikari A."/>
            <person name="Zheng C.-J."/>
            <person name="Schuster L."/>
            <person name="Cowan T.M."/>
            <person name="Smanski M.J."/>
            <person name="Chevrette M.G."/>
            <person name="De Carvalho L.P.S."/>
            <person name="Shen B."/>
        </authorList>
    </citation>
    <scope>NUCLEOTIDE SEQUENCE [LARGE SCALE GENOMIC DNA]</scope>
    <source>
        <strain evidence="8 9">NPDC049503</strain>
    </source>
</reference>
<keyword evidence="8" id="KW-0808">Transferase</keyword>
<comment type="similarity">
    <text evidence="1">In the C-terminal section; belongs to the class-I pyridoxal-phosphate-dependent aminotransferase family.</text>
</comment>
<comment type="caution">
    <text evidence="8">The sequence shown here is derived from an EMBL/GenBank/DDBJ whole genome shotgun (WGS) entry which is preliminary data.</text>
</comment>